<dbReference type="GO" id="GO:0032217">
    <property type="term" value="F:riboflavin transmembrane transporter activity"/>
    <property type="evidence" value="ECO:0007669"/>
    <property type="project" value="UniProtKB-UniRule"/>
</dbReference>
<reference evidence="10 11" key="1">
    <citation type="submission" date="2018-11" db="EMBL/GenBank/DDBJ databases">
        <title>Genomic Encyclopedia of Type Strains, Phase IV (KMG-IV): sequencing the most valuable type-strain genomes for metagenomic binning, comparative biology and taxonomic classification.</title>
        <authorList>
            <person name="Goeker M."/>
        </authorList>
    </citation>
    <scope>NUCLEOTIDE SEQUENCE [LARGE SCALE GENOMIC DNA]</scope>
    <source>
        <strain evidence="10 11">DSM 29158</strain>
    </source>
</reference>
<protein>
    <recommendedName>
        <fullName evidence="8">Riboflavin transporter</fullName>
    </recommendedName>
</protein>
<dbReference type="PIRSF" id="PIRSF037778">
    <property type="entry name" value="UCP037778_transp_RibU"/>
    <property type="match status" value="1"/>
</dbReference>
<evidence type="ECO:0000313" key="10">
    <source>
        <dbReference type="EMBL" id="RPF58044.1"/>
    </source>
</evidence>
<evidence type="ECO:0000256" key="2">
    <source>
        <dbReference type="ARBA" id="ARBA00005540"/>
    </source>
</evidence>
<comment type="subcellular location">
    <subcellularLocation>
        <location evidence="1">Cell membrane</location>
        <topology evidence="1">Multi-pass membrane protein</topology>
    </subcellularLocation>
</comment>
<evidence type="ECO:0000313" key="11">
    <source>
        <dbReference type="Proteomes" id="UP000277108"/>
    </source>
</evidence>
<evidence type="ECO:0000256" key="3">
    <source>
        <dbReference type="ARBA" id="ARBA00022448"/>
    </source>
</evidence>
<feature type="transmembrane region" description="Helical" evidence="9">
    <location>
        <begin position="74"/>
        <end position="95"/>
    </location>
</feature>
<dbReference type="PANTHER" id="PTHR38438:SF1">
    <property type="entry name" value="RIBOFLAVIN TRANSPORTER RIBU"/>
    <property type="match status" value="1"/>
</dbReference>
<comment type="similarity">
    <text evidence="2 8">Belongs to the prokaryotic riboflavin transporter (P-RFT) (TC 2.A.87) family.</text>
</comment>
<dbReference type="InterPro" id="IPR025720">
    <property type="entry name" value="RibU"/>
</dbReference>
<keyword evidence="3 8" id="KW-0813">Transport</keyword>
<accession>A0A3N5BJL0</accession>
<dbReference type="PANTHER" id="PTHR38438">
    <property type="entry name" value="RIBOFLAVIN TRANSPORTER RIBU"/>
    <property type="match status" value="1"/>
</dbReference>
<dbReference type="RefSeq" id="WP_170152761.1">
    <property type="nucleotide sequence ID" value="NZ_RKRK01000002.1"/>
</dbReference>
<evidence type="ECO:0000256" key="5">
    <source>
        <dbReference type="ARBA" id="ARBA00022692"/>
    </source>
</evidence>
<evidence type="ECO:0000256" key="6">
    <source>
        <dbReference type="ARBA" id="ARBA00022989"/>
    </source>
</evidence>
<comment type="function">
    <text evidence="8">Probably a riboflavin-binding protein that interacts with the energy-coupling factor (ECF) ABC-transporter complex.</text>
</comment>
<dbReference type="EMBL" id="RKRK01000002">
    <property type="protein sequence ID" value="RPF58044.1"/>
    <property type="molecule type" value="Genomic_DNA"/>
</dbReference>
<proteinExistence type="inferred from homology"/>
<name>A0A3N5BJL0_9BACL</name>
<feature type="transmembrane region" description="Helical" evidence="9">
    <location>
        <begin position="145"/>
        <end position="168"/>
    </location>
</feature>
<evidence type="ECO:0000256" key="4">
    <source>
        <dbReference type="ARBA" id="ARBA00022475"/>
    </source>
</evidence>
<evidence type="ECO:0000256" key="8">
    <source>
        <dbReference type="PIRNR" id="PIRNR037778"/>
    </source>
</evidence>
<dbReference type="Pfam" id="PF12822">
    <property type="entry name" value="ECF_trnsprt"/>
    <property type="match status" value="1"/>
</dbReference>
<keyword evidence="5 9" id="KW-0812">Transmembrane</keyword>
<organism evidence="10 11">
    <name type="scientific">Abyssicoccus albus</name>
    <dbReference type="NCBI Taxonomy" id="1817405"/>
    <lineage>
        <taxon>Bacteria</taxon>
        <taxon>Bacillati</taxon>
        <taxon>Bacillota</taxon>
        <taxon>Bacilli</taxon>
        <taxon>Bacillales</taxon>
        <taxon>Abyssicoccaceae</taxon>
    </lineage>
</organism>
<keyword evidence="7 8" id="KW-0472">Membrane</keyword>
<evidence type="ECO:0000256" key="1">
    <source>
        <dbReference type="ARBA" id="ARBA00004651"/>
    </source>
</evidence>
<feature type="transmembrane region" description="Helical" evidence="9">
    <location>
        <begin position="102"/>
        <end position="125"/>
    </location>
</feature>
<keyword evidence="6 9" id="KW-1133">Transmembrane helix</keyword>
<comment type="caution">
    <text evidence="10">The sequence shown here is derived from an EMBL/GenBank/DDBJ whole genome shotgun (WGS) entry which is preliminary data.</text>
</comment>
<dbReference type="GO" id="GO:0005886">
    <property type="term" value="C:plasma membrane"/>
    <property type="evidence" value="ECO:0007669"/>
    <property type="project" value="UniProtKB-SubCell"/>
</dbReference>
<gene>
    <name evidence="10" type="ORF">EDD62_0682</name>
</gene>
<keyword evidence="11" id="KW-1185">Reference proteome</keyword>
<dbReference type="InterPro" id="IPR024529">
    <property type="entry name" value="ECF_trnsprt_substrate-spec"/>
</dbReference>
<feature type="transmembrane region" description="Helical" evidence="9">
    <location>
        <begin position="6"/>
        <end position="28"/>
    </location>
</feature>
<dbReference type="AlphaFoldDB" id="A0A3N5BJL0"/>
<dbReference type="Gene3D" id="1.10.1760.20">
    <property type="match status" value="1"/>
</dbReference>
<evidence type="ECO:0000256" key="7">
    <source>
        <dbReference type="ARBA" id="ARBA00023136"/>
    </source>
</evidence>
<evidence type="ECO:0000256" key="9">
    <source>
        <dbReference type="SAM" id="Phobius"/>
    </source>
</evidence>
<keyword evidence="4 8" id="KW-1003">Cell membrane</keyword>
<feature type="transmembrane region" description="Helical" evidence="9">
    <location>
        <begin position="40"/>
        <end position="68"/>
    </location>
</feature>
<sequence length="181" mass="20366">MKLKQLIIISMMGAISFVLMFLSFPLPFLPPFLRIDISDLPALVITLLFGPLAGITVELLKGVLYFIFASTAEPIGPLANFLASVIFLYTLFILYKKMNKSFFISGIIATLMLTITMTLLNYFVLLPMYGMIMNLDDIVSNIKTIVTAGIIPFNMIKGLMLTILLYILNIKLIPMLRDRFL</sequence>
<dbReference type="Proteomes" id="UP000277108">
    <property type="component" value="Unassembled WGS sequence"/>
</dbReference>